<name>A0AAW9MZE5_9BACI</name>
<keyword evidence="2" id="KW-1185">Reference proteome</keyword>
<dbReference type="EMBL" id="JARNBH010000002">
    <property type="protein sequence ID" value="MEC0271593.1"/>
    <property type="molecule type" value="Genomic_DNA"/>
</dbReference>
<evidence type="ECO:0000313" key="2">
    <source>
        <dbReference type="Proteomes" id="UP001307168"/>
    </source>
</evidence>
<dbReference type="Proteomes" id="UP001307168">
    <property type="component" value="Unassembled WGS sequence"/>
</dbReference>
<gene>
    <name evidence="1" type="ORF">P4706_00675</name>
</gene>
<proteinExistence type="predicted"/>
<protein>
    <submittedName>
        <fullName evidence="1">Uncharacterized protein</fullName>
    </submittedName>
</protein>
<evidence type="ECO:0000313" key="1">
    <source>
        <dbReference type="EMBL" id="MEC0271593.1"/>
    </source>
</evidence>
<comment type="caution">
    <text evidence="1">The sequence shown here is derived from an EMBL/GenBank/DDBJ whole genome shotgun (WGS) entry which is preliminary data.</text>
</comment>
<reference evidence="1 2" key="1">
    <citation type="submission" date="2023-03" db="EMBL/GenBank/DDBJ databases">
        <title>Bacillus Genome Sequencing.</title>
        <authorList>
            <person name="Dunlap C."/>
        </authorList>
    </citation>
    <scope>NUCLEOTIDE SEQUENCE [LARGE SCALE GENOMIC DNA]</scope>
    <source>
        <strain evidence="1 2">B-41290</strain>
    </source>
</reference>
<organism evidence="1 2">
    <name type="scientific">Peribacillus castrilensis</name>
    <dbReference type="NCBI Taxonomy" id="2897690"/>
    <lineage>
        <taxon>Bacteria</taxon>
        <taxon>Bacillati</taxon>
        <taxon>Bacillota</taxon>
        <taxon>Bacilli</taxon>
        <taxon>Bacillales</taxon>
        <taxon>Bacillaceae</taxon>
        <taxon>Peribacillus</taxon>
    </lineage>
</organism>
<accession>A0AAW9MZE5</accession>
<dbReference type="AlphaFoldDB" id="A0AAW9MZE5"/>
<dbReference type="RefSeq" id="WP_162604432.1">
    <property type="nucleotide sequence ID" value="NZ_JARNBH010000002.1"/>
</dbReference>
<sequence>MTDIIISITVQAFIVCATADHPKPAPFTCDGVMDQQFTITPGQQI</sequence>